<proteinExistence type="predicted"/>
<dbReference type="AlphaFoldDB" id="A0A6L2LJG1"/>
<gene>
    <name evidence="2" type="ORF">Tci_032273</name>
    <name evidence="3" type="ORF">Tci_032355</name>
</gene>
<comment type="caution">
    <text evidence="2">The sequence shown here is derived from an EMBL/GenBank/DDBJ whole genome shotgun (WGS) entry which is preliminary data.</text>
</comment>
<reference evidence="2" key="1">
    <citation type="journal article" date="2019" name="Sci. Rep.">
        <title>Draft genome of Tanacetum cinerariifolium, the natural source of mosquito coil.</title>
        <authorList>
            <person name="Yamashiro T."/>
            <person name="Shiraishi A."/>
            <person name="Satake H."/>
            <person name="Nakayama K."/>
        </authorList>
    </citation>
    <scope>NUCLEOTIDE SEQUENCE</scope>
</reference>
<organism evidence="2">
    <name type="scientific">Tanacetum cinerariifolium</name>
    <name type="common">Dalmatian daisy</name>
    <name type="synonym">Chrysanthemum cinerariifolium</name>
    <dbReference type="NCBI Taxonomy" id="118510"/>
    <lineage>
        <taxon>Eukaryota</taxon>
        <taxon>Viridiplantae</taxon>
        <taxon>Streptophyta</taxon>
        <taxon>Embryophyta</taxon>
        <taxon>Tracheophyta</taxon>
        <taxon>Spermatophyta</taxon>
        <taxon>Magnoliopsida</taxon>
        <taxon>eudicotyledons</taxon>
        <taxon>Gunneridae</taxon>
        <taxon>Pentapetalae</taxon>
        <taxon>asterids</taxon>
        <taxon>campanulids</taxon>
        <taxon>Asterales</taxon>
        <taxon>Asteraceae</taxon>
        <taxon>Asteroideae</taxon>
        <taxon>Anthemideae</taxon>
        <taxon>Anthemidinae</taxon>
        <taxon>Tanacetum</taxon>
    </lineage>
</organism>
<sequence length="838" mass="95080">MGNGRGIDVVPKKVDSRVEVEKHERVLELETSQEGMKETVIKHLGGNEITINFGNEETTPNALNKIDHDIRVMAVEELKDIIEIDINEEENRAYVDEEPVVGMDVKETNGDDKDEDEEKCEGDGIQWMNGRTFSEKRTSKDQESQRGSDEFSVGLIISMMSILARILELKRRYFEDYCSDNQYAVSIKKDTVSYDEVPPKSKNDMPLRDKMDDPNITIEEYVRLEEEKARKRDFVTGLDRIYKREVHRVQIFDFRGLPYLMAKGLSARMLMECRDAQGAESARQIPNKEDLRDYWIGISSAGDFLCTTPSYTSIRDPILRLCHRYLRLFAAGRKSEALISGGQFVARLAEHFRLLTKERLRGLTAWVTMGLKRQPDAAAGAPRFGQDDLVTDEGDQAVPKPVQEPPPPPATARTMPQRMARLEEDVHKIREALADQREVIGTMARDFLRFTVWAANGIAQLLDSARVAYHTRGASDAGLTVPAPPQPSRTSSSQTHDPPILIFYFYLTKTGRNGSGFKAFIEHDTPCVLGIQKMRCKKVKDHFVEDLWGSRSFGYVQVEARDSLRMGDEHLDTIPEKESDELIKSSVENLVPNPSDSKDEHEFIFDEDIPKEIYLNPLFDEIDSLLDEFAGELILLKSIPLGIDEADCDPEEEIRLIKKLFYDNSSPRPPEEFISKISDASIESFSPSPILVEDSNSLRIILLKSIPLGIDEADCDPEEEIRFIKKLFYDNSSPRPPEEFISKISDASIESFSPSPILVEDSNSLRDEIDLSLTPDVSMPPGIEDDNYDSEGDILILEELLSNDSLSLPKMSHFILIFHHSLALLRNHQMMMKLSPIR</sequence>
<evidence type="ECO:0008006" key="4">
    <source>
        <dbReference type="Google" id="ProtNLM"/>
    </source>
</evidence>
<evidence type="ECO:0000313" key="2">
    <source>
        <dbReference type="EMBL" id="GEU60295.1"/>
    </source>
</evidence>
<feature type="region of interest" description="Disordered" evidence="1">
    <location>
        <begin position="377"/>
        <end position="413"/>
    </location>
</feature>
<evidence type="ECO:0000256" key="1">
    <source>
        <dbReference type="SAM" id="MobiDB-lite"/>
    </source>
</evidence>
<accession>A0A6L2LJG1</accession>
<dbReference type="EMBL" id="BKCJ010004325">
    <property type="protein sequence ID" value="GEU60377.1"/>
    <property type="molecule type" value="Genomic_DNA"/>
</dbReference>
<evidence type="ECO:0000313" key="3">
    <source>
        <dbReference type="EMBL" id="GEU60377.1"/>
    </source>
</evidence>
<protein>
    <recommendedName>
        <fullName evidence="4">Reverse transcriptase domain-containing protein</fullName>
    </recommendedName>
</protein>
<name>A0A6L2LJG1_TANCI</name>
<dbReference type="EMBL" id="BKCJ010004313">
    <property type="protein sequence ID" value="GEU60295.1"/>
    <property type="molecule type" value="Genomic_DNA"/>
</dbReference>
<feature type="region of interest" description="Disordered" evidence="1">
    <location>
        <begin position="476"/>
        <end position="495"/>
    </location>
</feature>